<evidence type="ECO:0000313" key="1">
    <source>
        <dbReference type="EMBL" id="QKS82391.1"/>
    </source>
</evidence>
<evidence type="ECO:0000313" key="2">
    <source>
        <dbReference type="Proteomes" id="UP000509545"/>
    </source>
</evidence>
<dbReference type="AlphaFoldDB" id="A0A6N1CS37"/>
<dbReference type="EMBL" id="CP048810">
    <property type="protein sequence ID" value="QKS82391.1"/>
    <property type="molecule type" value="Genomic_DNA"/>
</dbReference>
<accession>A0A6N1CS37</accession>
<gene>
    <name evidence="1" type="ORF">GN234_10725</name>
</gene>
<sequence length="87" mass="9843">MVNDGLVERFIVQELSPHVRKVLKEALQQRAGSDKILARQCEFNCFDIEFDFLKDVVVVQDVLGSGEESSVEMPISDFVILCGLNER</sequence>
<reference evidence="1 2" key="1">
    <citation type="submission" date="2020-02" db="EMBL/GenBank/DDBJ databases">
        <authorList>
            <person name="Liang J."/>
        </authorList>
    </citation>
    <scope>NUCLEOTIDE SEQUENCE [LARGE SCALE GENOMIC DNA]</scope>
    <source>
        <strain evidence="1 2">L22-9</strain>
    </source>
</reference>
<organism evidence="1 2">
    <name type="scientific">Pseudomonas bijieensis</name>
    <dbReference type="NCBI Taxonomy" id="2681983"/>
    <lineage>
        <taxon>Bacteria</taxon>
        <taxon>Pseudomonadati</taxon>
        <taxon>Pseudomonadota</taxon>
        <taxon>Gammaproteobacteria</taxon>
        <taxon>Pseudomonadales</taxon>
        <taxon>Pseudomonadaceae</taxon>
        <taxon>Pseudomonas</taxon>
    </lineage>
</organism>
<dbReference type="KEGG" id="pbz:GN234_10725"/>
<name>A0A6N1CS37_9PSED</name>
<protein>
    <submittedName>
        <fullName evidence="1">Uncharacterized protein</fullName>
    </submittedName>
</protein>
<dbReference type="Proteomes" id="UP000509545">
    <property type="component" value="Chromosome"/>
</dbReference>
<dbReference type="RefSeq" id="WP_176688448.1">
    <property type="nucleotide sequence ID" value="NZ_CP048810.1"/>
</dbReference>
<proteinExistence type="predicted"/>
<keyword evidence="2" id="KW-1185">Reference proteome</keyword>